<organism evidence="2 3">
    <name type="scientific">Puccinia graminis f. sp. tritici</name>
    <dbReference type="NCBI Taxonomy" id="56615"/>
    <lineage>
        <taxon>Eukaryota</taxon>
        <taxon>Fungi</taxon>
        <taxon>Dikarya</taxon>
        <taxon>Basidiomycota</taxon>
        <taxon>Pucciniomycotina</taxon>
        <taxon>Pucciniomycetes</taxon>
        <taxon>Pucciniales</taxon>
        <taxon>Pucciniaceae</taxon>
        <taxon>Puccinia</taxon>
    </lineage>
</organism>
<dbReference type="EMBL" id="VSWC01000092">
    <property type="protein sequence ID" value="KAA1091425.1"/>
    <property type="molecule type" value="Genomic_DNA"/>
</dbReference>
<gene>
    <name evidence="2" type="ORF">PGT21_033504</name>
</gene>
<dbReference type="AlphaFoldDB" id="A0A5B0NQH2"/>
<dbReference type="Proteomes" id="UP000324748">
    <property type="component" value="Unassembled WGS sequence"/>
</dbReference>
<keyword evidence="3" id="KW-1185">Reference proteome</keyword>
<accession>A0A5B0NQH2</accession>
<evidence type="ECO:0000313" key="2">
    <source>
        <dbReference type="EMBL" id="KAA1091425.1"/>
    </source>
</evidence>
<evidence type="ECO:0000313" key="3">
    <source>
        <dbReference type="Proteomes" id="UP000324748"/>
    </source>
</evidence>
<feature type="compositionally biased region" description="Basic residues" evidence="1">
    <location>
        <begin position="51"/>
        <end position="65"/>
    </location>
</feature>
<proteinExistence type="predicted"/>
<reference evidence="2 3" key="1">
    <citation type="submission" date="2019-05" db="EMBL/GenBank/DDBJ databases">
        <title>Emergence of the Ug99 lineage of the wheat stem rust pathogen through somatic hybridization.</title>
        <authorList>
            <person name="Li F."/>
            <person name="Upadhyaya N.M."/>
            <person name="Sperschneider J."/>
            <person name="Matny O."/>
            <person name="Nguyen-Phuc H."/>
            <person name="Mago R."/>
            <person name="Raley C."/>
            <person name="Miller M.E."/>
            <person name="Silverstein K.A.T."/>
            <person name="Henningsen E."/>
            <person name="Hirsch C.D."/>
            <person name="Visser B."/>
            <person name="Pretorius Z.A."/>
            <person name="Steffenson B.J."/>
            <person name="Schwessinger B."/>
            <person name="Dodds P.N."/>
            <person name="Figueroa M."/>
        </authorList>
    </citation>
    <scope>NUCLEOTIDE SEQUENCE [LARGE SCALE GENOMIC DNA]</scope>
    <source>
        <strain evidence="2">21-0</strain>
    </source>
</reference>
<evidence type="ECO:0000256" key="1">
    <source>
        <dbReference type="SAM" id="MobiDB-lite"/>
    </source>
</evidence>
<feature type="region of interest" description="Disordered" evidence="1">
    <location>
        <begin position="1"/>
        <end position="86"/>
    </location>
</feature>
<name>A0A5B0NQH2_PUCGR</name>
<sequence>MSLLPSKSKERQQRTTLPPGEKGKTVQDPDSGEATAAPLLGSELNVASTHRSARNLRMLARKSSKRTSNLSRQVSGLDAYPQSQQAKKIKLGAPSSNISPMRIHSRQRGSRKFIVPVEQKDKKLTDIFKFNADNLIKMKS</sequence>
<comment type="caution">
    <text evidence="2">The sequence shown here is derived from an EMBL/GenBank/DDBJ whole genome shotgun (WGS) entry which is preliminary data.</text>
</comment>
<protein>
    <submittedName>
        <fullName evidence="2">Uncharacterized protein</fullName>
    </submittedName>
</protein>